<accession>A0A3E0MCB1</accession>
<organism evidence="1 2">
    <name type="scientific">Microcystis wesenbergii TW10</name>
    <dbReference type="NCBI Taxonomy" id="2060474"/>
    <lineage>
        <taxon>Bacteria</taxon>
        <taxon>Bacillati</taxon>
        <taxon>Cyanobacteriota</taxon>
        <taxon>Cyanophyceae</taxon>
        <taxon>Oscillatoriophycideae</taxon>
        <taxon>Chroococcales</taxon>
        <taxon>Microcystaceae</taxon>
        <taxon>Microcystis</taxon>
    </lineage>
</organism>
<protein>
    <submittedName>
        <fullName evidence="1">Uncharacterized protein</fullName>
    </submittedName>
</protein>
<dbReference type="EMBL" id="QQWD01000002">
    <property type="protein sequence ID" value="REJ57218.1"/>
    <property type="molecule type" value="Genomic_DNA"/>
</dbReference>
<evidence type="ECO:0000313" key="2">
    <source>
        <dbReference type="Proteomes" id="UP000257002"/>
    </source>
</evidence>
<reference evidence="1 2" key="1">
    <citation type="submission" date="2017-10" db="EMBL/GenBank/DDBJ databases">
        <title>A large-scale comparative metagenomic study reveals the eutrophication-driven functional interactions in six Microcystis-epibionts communities.</title>
        <authorList>
            <person name="Li Q."/>
            <person name="Lin F."/>
        </authorList>
    </citation>
    <scope>NUCLEOTIDE SEQUENCE [LARGE SCALE GENOMIC DNA]</scope>
    <source>
        <strain evidence="1">TW10</strain>
    </source>
</reference>
<gene>
    <name evidence="1" type="ORF">DWQ51_02920</name>
</gene>
<comment type="caution">
    <text evidence="1">The sequence shown here is derived from an EMBL/GenBank/DDBJ whole genome shotgun (WGS) entry which is preliminary data.</text>
</comment>
<sequence>MNPTLNPSLTRGHLNVFNTYLLKNQENLIPRFPSQAARASSITVKITGIVELSRLTNLQSVFLDSPTPYTLITKNR</sequence>
<evidence type="ECO:0000313" key="1">
    <source>
        <dbReference type="EMBL" id="REJ57218.1"/>
    </source>
</evidence>
<dbReference type="AlphaFoldDB" id="A0A3E0MCB1"/>
<dbReference type="Proteomes" id="UP000257002">
    <property type="component" value="Unassembled WGS sequence"/>
</dbReference>
<name>A0A3E0MCB1_9CHRO</name>
<proteinExistence type="predicted"/>